<feature type="signal peptide" evidence="1">
    <location>
        <begin position="1"/>
        <end position="19"/>
    </location>
</feature>
<dbReference type="RefSeq" id="WP_259961587.1">
    <property type="nucleotide sequence ID" value="NZ_JAOAMV010000003.1"/>
</dbReference>
<evidence type="ECO:0000256" key="1">
    <source>
        <dbReference type="SAM" id="SignalP"/>
    </source>
</evidence>
<gene>
    <name evidence="2" type="ORF">N0B51_06950</name>
</gene>
<organism evidence="2 3">
    <name type="scientific">Tsuneonella litorea</name>
    <dbReference type="NCBI Taxonomy" id="2976475"/>
    <lineage>
        <taxon>Bacteria</taxon>
        <taxon>Pseudomonadati</taxon>
        <taxon>Pseudomonadota</taxon>
        <taxon>Alphaproteobacteria</taxon>
        <taxon>Sphingomonadales</taxon>
        <taxon>Erythrobacteraceae</taxon>
        <taxon>Tsuneonella</taxon>
    </lineage>
</organism>
<keyword evidence="3" id="KW-1185">Reference proteome</keyword>
<comment type="caution">
    <text evidence="2">The sequence shown here is derived from an EMBL/GenBank/DDBJ whole genome shotgun (WGS) entry which is preliminary data.</text>
</comment>
<reference evidence="2" key="1">
    <citation type="submission" date="2022-09" db="EMBL/GenBank/DDBJ databases">
        <title>The genome sequence of Tsuneonella sp. YG55.</title>
        <authorList>
            <person name="Liu Y."/>
        </authorList>
    </citation>
    <scope>NUCLEOTIDE SEQUENCE</scope>
    <source>
        <strain evidence="2">YG55</strain>
    </source>
</reference>
<evidence type="ECO:0000313" key="2">
    <source>
        <dbReference type="EMBL" id="MCT2558714.1"/>
    </source>
</evidence>
<evidence type="ECO:0000313" key="3">
    <source>
        <dbReference type="Proteomes" id="UP001142648"/>
    </source>
</evidence>
<name>A0A9X2W1T1_9SPHN</name>
<sequence length="203" mass="20897">MKAMIAIVAALAVVVPALADDAAPAAATRGSRVALEEWAGCVARDNAGEAARVLTMDFRTPAYERALRTLSTESRDCIRFQGTLRAGGLLFAGEMAEALLEQPGEAVVTRLARAAAGPAAEAYSFTDRVAICTVRSAPNEIAALFSTGRDSAEETAALDQVSAVMGLCAKAAEATKPLSINPAGLRAMLATAAFRSVVAAKDA</sequence>
<dbReference type="AlphaFoldDB" id="A0A9X2W1T1"/>
<dbReference type="EMBL" id="JAOAMV010000003">
    <property type="protein sequence ID" value="MCT2558714.1"/>
    <property type="molecule type" value="Genomic_DNA"/>
</dbReference>
<feature type="chain" id="PRO_5040771683" description="Invasion associated locus B (IalB) protein" evidence="1">
    <location>
        <begin position="20"/>
        <end position="203"/>
    </location>
</feature>
<accession>A0A9X2W1T1</accession>
<protein>
    <recommendedName>
        <fullName evidence="4">Invasion associated locus B (IalB) protein</fullName>
    </recommendedName>
</protein>
<evidence type="ECO:0008006" key="4">
    <source>
        <dbReference type="Google" id="ProtNLM"/>
    </source>
</evidence>
<dbReference type="Proteomes" id="UP001142648">
    <property type="component" value="Unassembled WGS sequence"/>
</dbReference>
<keyword evidence="1" id="KW-0732">Signal</keyword>
<proteinExistence type="predicted"/>